<evidence type="ECO:0000256" key="5">
    <source>
        <dbReference type="ARBA" id="ARBA00023002"/>
    </source>
</evidence>
<feature type="domain" description="FAD-binding" evidence="6">
    <location>
        <begin position="42"/>
        <end position="283"/>
    </location>
</feature>
<evidence type="ECO:0000256" key="3">
    <source>
        <dbReference type="ARBA" id="ARBA00022630"/>
    </source>
</evidence>
<evidence type="ECO:0000256" key="4">
    <source>
        <dbReference type="ARBA" id="ARBA00022827"/>
    </source>
</evidence>
<dbReference type="EMBL" id="KE504182">
    <property type="protein sequence ID" value="EPS96865.1"/>
    <property type="molecule type" value="Genomic_DNA"/>
</dbReference>
<dbReference type="OrthoDB" id="2690153at2759"/>
<sequence length="488" mass="53501">MYKPRCEYKMPGGKEPLTIIDTAPIVDPTPSIPHANAILFDRYRIENLLRSGIERLGGTVEYGTELRGFEQFPDRVDAVLLTSQGQPELLSCHWLVGADGAEGITRQELGLSFLGETRHGEPMVLGMIEVQGLASEYWHQWGSLTAGGLMLLPTIEKPGYFGFFLSGGALDLKRLVTDEQALRHLLRKRVDREDLVFGRIDFVIAYRPDIRMVKQFSEGRVFVAGDAAHVHSLVGSQGMNSGFIDAFNLAWKLALVEKGLASPSLLATYTEERLPVIAEMIEKSTQLHDAIGRSEDAGWERGGGLHQLGVNYRWSSIVVDDRTPKVLGPQHIDPYGSGTDGTLRAGDRAPDAPELVPADGHNGSDETLVSLRLFSIFGPEHHTVILFNTPEDLTGYILLAVKKYRPGLIKTVLIRPQSIAGLSLRVGCQPDLTVVDQGGHAAAGYQVSPEKPMIVIVRPDGYVGGIVYGYYSFTKYFGGIFSVAGDRM</sequence>
<dbReference type="Proteomes" id="UP000015241">
    <property type="component" value="Unassembled WGS sequence"/>
</dbReference>
<keyword evidence="5" id="KW-0560">Oxidoreductase</keyword>
<proteinExistence type="inferred from homology"/>
<keyword evidence="3" id="KW-0285">Flavoprotein</keyword>
<dbReference type="Pfam" id="PF01494">
    <property type="entry name" value="FAD_binding_3"/>
    <property type="match status" value="1"/>
</dbReference>
<dbReference type="InterPro" id="IPR036188">
    <property type="entry name" value="FAD/NAD-bd_sf"/>
</dbReference>
<gene>
    <name evidence="7" type="ORF">FOMPIDRAFT_138137</name>
</gene>
<dbReference type="GO" id="GO:0071949">
    <property type="term" value="F:FAD binding"/>
    <property type="evidence" value="ECO:0007669"/>
    <property type="project" value="InterPro"/>
</dbReference>
<evidence type="ECO:0000313" key="8">
    <source>
        <dbReference type="Proteomes" id="UP000015241"/>
    </source>
</evidence>
<evidence type="ECO:0000256" key="2">
    <source>
        <dbReference type="ARBA" id="ARBA00007801"/>
    </source>
</evidence>
<dbReference type="GO" id="GO:0016709">
    <property type="term" value="F:oxidoreductase activity, acting on paired donors, with incorporation or reduction of molecular oxygen, NAD(P)H as one donor, and incorporation of one atom of oxygen"/>
    <property type="evidence" value="ECO:0007669"/>
    <property type="project" value="UniProtKB-ARBA"/>
</dbReference>
<dbReference type="Gene3D" id="3.40.30.20">
    <property type="match status" value="1"/>
</dbReference>
<dbReference type="PRINTS" id="PR00420">
    <property type="entry name" value="RNGMNOXGNASE"/>
</dbReference>
<protein>
    <recommendedName>
        <fullName evidence="6">FAD-binding domain-containing protein</fullName>
    </recommendedName>
</protein>
<accession>S8F598</accession>
<reference evidence="7 8" key="1">
    <citation type="journal article" date="2012" name="Science">
        <title>The Paleozoic origin of enzymatic lignin decomposition reconstructed from 31 fungal genomes.</title>
        <authorList>
            <person name="Floudas D."/>
            <person name="Binder M."/>
            <person name="Riley R."/>
            <person name="Barry K."/>
            <person name="Blanchette R.A."/>
            <person name="Henrissat B."/>
            <person name="Martinez A.T."/>
            <person name="Otillar R."/>
            <person name="Spatafora J.W."/>
            <person name="Yadav J.S."/>
            <person name="Aerts A."/>
            <person name="Benoit I."/>
            <person name="Boyd A."/>
            <person name="Carlson A."/>
            <person name="Copeland A."/>
            <person name="Coutinho P.M."/>
            <person name="de Vries R.P."/>
            <person name="Ferreira P."/>
            <person name="Findley K."/>
            <person name="Foster B."/>
            <person name="Gaskell J."/>
            <person name="Glotzer D."/>
            <person name="Gorecki P."/>
            <person name="Heitman J."/>
            <person name="Hesse C."/>
            <person name="Hori C."/>
            <person name="Igarashi K."/>
            <person name="Jurgens J.A."/>
            <person name="Kallen N."/>
            <person name="Kersten P."/>
            <person name="Kohler A."/>
            <person name="Kuees U."/>
            <person name="Kumar T.K.A."/>
            <person name="Kuo A."/>
            <person name="LaButti K."/>
            <person name="Larrondo L.F."/>
            <person name="Lindquist E."/>
            <person name="Ling A."/>
            <person name="Lombard V."/>
            <person name="Lucas S."/>
            <person name="Lundell T."/>
            <person name="Martin R."/>
            <person name="McLaughlin D.J."/>
            <person name="Morgenstern I."/>
            <person name="Morin E."/>
            <person name="Murat C."/>
            <person name="Nagy L.G."/>
            <person name="Nolan M."/>
            <person name="Ohm R.A."/>
            <person name="Patyshakuliyeva A."/>
            <person name="Rokas A."/>
            <person name="Ruiz-Duenas F.J."/>
            <person name="Sabat G."/>
            <person name="Salamov A."/>
            <person name="Samejima M."/>
            <person name="Schmutz J."/>
            <person name="Slot J.C."/>
            <person name="St John F."/>
            <person name="Stenlid J."/>
            <person name="Sun H."/>
            <person name="Sun S."/>
            <person name="Syed K."/>
            <person name="Tsang A."/>
            <person name="Wiebenga A."/>
            <person name="Young D."/>
            <person name="Pisabarro A."/>
            <person name="Eastwood D.C."/>
            <person name="Martin F."/>
            <person name="Cullen D."/>
            <person name="Grigoriev I.V."/>
            <person name="Hibbett D.S."/>
        </authorList>
    </citation>
    <scope>NUCLEOTIDE SEQUENCE</scope>
    <source>
        <strain evidence="8">FP-58527</strain>
    </source>
</reference>
<name>S8F598_FOMSC</name>
<dbReference type="Gene3D" id="3.30.70.2450">
    <property type="match status" value="1"/>
</dbReference>
<evidence type="ECO:0000313" key="7">
    <source>
        <dbReference type="EMBL" id="EPS96865.1"/>
    </source>
</evidence>
<dbReference type="InterPro" id="IPR038220">
    <property type="entry name" value="PHOX_C_sf"/>
</dbReference>
<dbReference type="Gene3D" id="3.50.50.60">
    <property type="entry name" value="FAD/NAD(P)-binding domain"/>
    <property type="match status" value="1"/>
</dbReference>
<dbReference type="PANTHER" id="PTHR43004">
    <property type="entry name" value="TRK SYSTEM POTASSIUM UPTAKE PROTEIN"/>
    <property type="match status" value="1"/>
</dbReference>
<dbReference type="SUPFAM" id="SSF51905">
    <property type="entry name" value="FAD/NAD(P)-binding domain"/>
    <property type="match status" value="1"/>
</dbReference>
<keyword evidence="8" id="KW-1185">Reference proteome</keyword>
<dbReference type="InterPro" id="IPR036249">
    <property type="entry name" value="Thioredoxin-like_sf"/>
</dbReference>
<dbReference type="eggNOG" id="KOG3855">
    <property type="taxonomic scope" value="Eukaryota"/>
</dbReference>
<dbReference type="InterPro" id="IPR002938">
    <property type="entry name" value="FAD-bd"/>
</dbReference>
<comment type="similarity">
    <text evidence="2">Belongs to the PheA/TfdB FAD monooxygenase family.</text>
</comment>
<dbReference type="InterPro" id="IPR050641">
    <property type="entry name" value="RIFMO-like"/>
</dbReference>
<dbReference type="SUPFAM" id="SSF52833">
    <property type="entry name" value="Thioredoxin-like"/>
    <property type="match status" value="1"/>
</dbReference>
<dbReference type="InParanoid" id="S8F598"/>
<evidence type="ECO:0000259" key="6">
    <source>
        <dbReference type="Pfam" id="PF01494"/>
    </source>
</evidence>
<evidence type="ECO:0000256" key="1">
    <source>
        <dbReference type="ARBA" id="ARBA00001974"/>
    </source>
</evidence>
<comment type="cofactor">
    <cofactor evidence="1">
        <name>FAD</name>
        <dbReference type="ChEBI" id="CHEBI:57692"/>
    </cofactor>
</comment>
<dbReference type="HOGENOM" id="CLU_009665_20_3_1"/>
<keyword evidence="4" id="KW-0274">FAD</keyword>
<dbReference type="PANTHER" id="PTHR43004:SF19">
    <property type="entry name" value="BINDING MONOOXYGENASE, PUTATIVE (JCVI)-RELATED"/>
    <property type="match status" value="1"/>
</dbReference>
<organism evidence="7 8">
    <name type="scientific">Fomitopsis schrenkii</name>
    <name type="common">Brown rot fungus</name>
    <dbReference type="NCBI Taxonomy" id="2126942"/>
    <lineage>
        <taxon>Eukaryota</taxon>
        <taxon>Fungi</taxon>
        <taxon>Dikarya</taxon>
        <taxon>Basidiomycota</taxon>
        <taxon>Agaricomycotina</taxon>
        <taxon>Agaricomycetes</taxon>
        <taxon>Polyporales</taxon>
        <taxon>Fomitopsis</taxon>
    </lineage>
</organism>
<dbReference type="AlphaFoldDB" id="S8F598"/>
<dbReference type="STRING" id="743788.S8F598"/>